<dbReference type="PANTHER" id="PTHR10044:SF139">
    <property type="entry name" value="DEATH-ASSOCIATED INHIBITOR OF APOPTOSIS 2"/>
    <property type="match status" value="1"/>
</dbReference>
<dbReference type="Pfam" id="PF13920">
    <property type="entry name" value="zf-C3HC4_3"/>
    <property type="match status" value="1"/>
</dbReference>
<dbReference type="Proteomes" id="UP000242188">
    <property type="component" value="Unassembled WGS sequence"/>
</dbReference>
<dbReference type="GO" id="GO:0005634">
    <property type="term" value="C:nucleus"/>
    <property type="evidence" value="ECO:0007669"/>
    <property type="project" value="TreeGrafter"/>
</dbReference>
<evidence type="ECO:0000259" key="8">
    <source>
        <dbReference type="PROSITE" id="PS50089"/>
    </source>
</evidence>
<protein>
    <submittedName>
        <fullName evidence="9">E3 ubiquitin-protein ligase XIAP</fullName>
    </submittedName>
</protein>
<sequence>MAPRLLSALESDSKIVSWFKLDSEICDGNLLFEENMRPVQGSRQNGHDVTSSRRHSECSSSFSRPTYKRSISDGSISYCGLHTYSQTDIRLHTHGHLKDCKKLESTRRLFSVFVSLFRNESKPGNGVTKPPSNSNVQDYNSKTLDAAEHCLLYKLKASKLWCKRPFCSTNINSIATYLIIFSIIGCVVYDIRLCYIILYLWIIIGFFKDVKNINVCPEKDKIHLYEKYITINAFSNVGDKSYLHWSFKDNLSWLWQMQPRRVSLEVFPSNLNLYFQNSENGNASESMNIEWLRLKSFAAQRSINVRPIRLARAGFYYTGTSDEVRCYSCGKRRSNWVAGEDPNEIHKQISPGCRHVNGTDDTNIAIPRDSNVTHSSESPMAASHSQARNDEERHFKNGFRNMSDGNLQNENCRGNHQHPNTQSRNEYTYQENPSLEQHTSERNAVPKPVSQPRQQYPHVTNHMAIPTQSNIPTAYSSAAHDSLDFRTQQTNHHANIQNGHSFEEVRVSNGYNTGIVPQTNVNSSPVLNQPDRRSAAHRNNTGSTSASGSVSDSVVKKLAPLGVNFDKPKYPAYAVLTVRMSSFKGWSGSQTPNLMSEAGFVYAGYADYTRCFFCGGGLRNWEDGDDPWVEHARWFPGCAYLRQNKGAAFIRLVHERMDAQEQVNDKTSGKSRGKVCERPTEELPSDTEVDNLPAFQSVVEQGYSPDLARQVVRQLWTKGISNVHSADILAEILRIAEGEENTDDPRLENTHNEGVPDTNIDDSEEREIQRLVEENRRLRREKMCRICEEEDASIAFLPCAHLVCCHVCAQAVRRCPVCGVIIQGTVKTWFT</sequence>
<gene>
    <name evidence="9" type="ORF">KP79_PYT07851</name>
</gene>
<evidence type="ECO:0000256" key="6">
    <source>
        <dbReference type="SAM" id="MobiDB-lite"/>
    </source>
</evidence>
<reference evidence="9 10" key="1">
    <citation type="journal article" date="2017" name="Nat. Ecol. Evol.">
        <title>Scallop genome provides insights into evolution of bilaterian karyotype and development.</title>
        <authorList>
            <person name="Wang S."/>
            <person name="Zhang J."/>
            <person name="Jiao W."/>
            <person name="Li J."/>
            <person name="Xun X."/>
            <person name="Sun Y."/>
            <person name="Guo X."/>
            <person name="Huan P."/>
            <person name="Dong B."/>
            <person name="Zhang L."/>
            <person name="Hu X."/>
            <person name="Sun X."/>
            <person name="Wang J."/>
            <person name="Zhao C."/>
            <person name="Wang Y."/>
            <person name="Wang D."/>
            <person name="Huang X."/>
            <person name="Wang R."/>
            <person name="Lv J."/>
            <person name="Li Y."/>
            <person name="Zhang Z."/>
            <person name="Liu B."/>
            <person name="Lu W."/>
            <person name="Hui Y."/>
            <person name="Liang J."/>
            <person name="Zhou Z."/>
            <person name="Hou R."/>
            <person name="Li X."/>
            <person name="Liu Y."/>
            <person name="Li H."/>
            <person name="Ning X."/>
            <person name="Lin Y."/>
            <person name="Zhao L."/>
            <person name="Xing Q."/>
            <person name="Dou J."/>
            <person name="Li Y."/>
            <person name="Mao J."/>
            <person name="Guo H."/>
            <person name="Dou H."/>
            <person name="Li T."/>
            <person name="Mu C."/>
            <person name="Jiang W."/>
            <person name="Fu Q."/>
            <person name="Fu X."/>
            <person name="Miao Y."/>
            <person name="Liu J."/>
            <person name="Yu Q."/>
            <person name="Li R."/>
            <person name="Liao H."/>
            <person name="Li X."/>
            <person name="Kong Y."/>
            <person name="Jiang Z."/>
            <person name="Chourrout D."/>
            <person name="Li R."/>
            <person name="Bao Z."/>
        </authorList>
    </citation>
    <scope>NUCLEOTIDE SEQUENCE [LARGE SCALE GENOMIC DNA]</scope>
    <source>
        <strain evidence="9 10">PY_sf001</strain>
    </source>
</reference>
<feature type="region of interest" description="Disordered" evidence="6">
    <location>
        <begin position="513"/>
        <end position="549"/>
    </location>
</feature>
<evidence type="ECO:0000256" key="1">
    <source>
        <dbReference type="ARBA" id="ARBA00006672"/>
    </source>
</evidence>
<dbReference type="PROSITE" id="PS01282">
    <property type="entry name" value="BIR_REPEAT_1"/>
    <property type="match status" value="1"/>
</dbReference>
<dbReference type="SMART" id="SM00238">
    <property type="entry name" value="BIR"/>
    <property type="match status" value="2"/>
</dbReference>
<feature type="compositionally biased region" description="Basic and acidic residues" evidence="6">
    <location>
        <begin position="661"/>
        <end position="681"/>
    </location>
</feature>
<dbReference type="AlphaFoldDB" id="A0A210Q9W7"/>
<dbReference type="STRING" id="6573.A0A210Q9W7"/>
<dbReference type="PROSITE" id="PS50143">
    <property type="entry name" value="BIR_REPEAT_2"/>
    <property type="match status" value="2"/>
</dbReference>
<comment type="caution">
    <text evidence="9">The sequence shown here is derived from an EMBL/GenBank/DDBJ whole genome shotgun (WGS) entry which is preliminary data.</text>
</comment>
<accession>A0A210Q9W7</accession>
<feature type="compositionally biased region" description="Polar residues" evidence="6">
    <location>
        <begin position="403"/>
        <end position="437"/>
    </location>
</feature>
<keyword evidence="4" id="KW-0862">Zinc</keyword>
<dbReference type="PROSITE" id="PS50089">
    <property type="entry name" value="ZF_RING_2"/>
    <property type="match status" value="1"/>
</dbReference>
<evidence type="ECO:0000256" key="2">
    <source>
        <dbReference type="ARBA" id="ARBA00022723"/>
    </source>
</evidence>
<organism evidence="9 10">
    <name type="scientific">Mizuhopecten yessoensis</name>
    <name type="common">Japanese scallop</name>
    <name type="synonym">Patinopecten yessoensis</name>
    <dbReference type="NCBI Taxonomy" id="6573"/>
    <lineage>
        <taxon>Eukaryota</taxon>
        <taxon>Metazoa</taxon>
        <taxon>Spiralia</taxon>
        <taxon>Lophotrochozoa</taxon>
        <taxon>Mollusca</taxon>
        <taxon>Bivalvia</taxon>
        <taxon>Autobranchia</taxon>
        <taxon>Pteriomorphia</taxon>
        <taxon>Pectinida</taxon>
        <taxon>Pectinoidea</taxon>
        <taxon>Pectinidae</taxon>
        <taxon>Mizuhopecten</taxon>
    </lineage>
</organism>
<feature type="region of interest" description="Disordered" evidence="6">
    <location>
        <begin position="37"/>
        <end position="67"/>
    </location>
</feature>
<evidence type="ECO:0000256" key="5">
    <source>
        <dbReference type="PROSITE-ProRule" id="PRU00175"/>
    </source>
</evidence>
<dbReference type="InterPro" id="IPR001370">
    <property type="entry name" value="BIR_rpt"/>
</dbReference>
<dbReference type="GO" id="GO:0043066">
    <property type="term" value="P:negative regulation of apoptotic process"/>
    <property type="evidence" value="ECO:0007669"/>
    <property type="project" value="TreeGrafter"/>
</dbReference>
<dbReference type="GO" id="GO:0008270">
    <property type="term" value="F:zinc ion binding"/>
    <property type="evidence" value="ECO:0007669"/>
    <property type="project" value="UniProtKB-KW"/>
</dbReference>
<evidence type="ECO:0000256" key="4">
    <source>
        <dbReference type="ARBA" id="ARBA00022833"/>
    </source>
</evidence>
<feature type="transmembrane region" description="Helical" evidence="7">
    <location>
        <begin position="174"/>
        <end position="207"/>
    </location>
</feature>
<evidence type="ECO:0000256" key="3">
    <source>
        <dbReference type="ARBA" id="ARBA00022771"/>
    </source>
</evidence>
<dbReference type="InterPro" id="IPR013083">
    <property type="entry name" value="Znf_RING/FYVE/PHD"/>
</dbReference>
<feature type="compositionally biased region" description="Polar residues" evidence="6">
    <location>
        <begin position="513"/>
        <end position="527"/>
    </location>
</feature>
<name>A0A210Q9W7_MIZYE</name>
<dbReference type="Gene3D" id="1.10.1170.10">
    <property type="entry name" value="Inhibitor Of Apoptosis Protein (2mihbC-IAP-1), Chain A"/>
    <property type="match status" value="2"/>
</dbReference>
<keyword evidence="10" id="KW-1185">Reference proteome</keyword>
<feature type="region of interest" description="Disordered" evidence="6">
    <location>
        <begin position="741"/>
        <end position="762"/>
    </location>
</feature>
<evidence type="ECO:0000256" key="7">
    <source>
        <dbReference type="SAM" id="Phobius"/>
    </source>
</evidence>
<dbReference type="EMBL" id="NEDP02004476">
    <property type="protein sequence ID" value="OWF45524.1"/>
    <property type="molecule type" value="Genomic_DNA"/>
</dbReference>
<feature type="compositionally biased region" description="Polar residues" evidence="6">
    <location>
        <begin position="370"/>
        <end position="386"/>
    </location>
</feature>
<keyword evidence="7" id="KW-0812">Transmembrane</keyword>
<feature type="region of interest" description="Disordered" evidence="6">
    <location>
        <begin position="367"/>
        <end position="454"/>
    </location>
</feature>
<dbReference type="InterPro" id="IPR050784">
    <property type="entry name" value="IAP"/>
</dbReference>
<evidence type="ECO:0000313" key="10">
    <source>
        <dbReference type="Proteomes" id="UP000242188"/>
    </source>
</evidence>
<comment type="similarity">
    <text evidence="1">Belongs to the IAP family.</text>
</comment>
<dbReference type="GO" id="GO:0043027">
    <property type="term" value="F:cysteine-type endopeptidase inhibitor activity involved in apoptotic process"/>
    <property type="evidence" value="ECO:0007669"/>
    <property type="project" value="TreeGrafter"/>
</dbReference>
<keyword evidence="2" id="KW-0479">Metal-binding</keyword>
<proteinExistence type="inferred from homology"/>
<keyword evidence="3 5" id="KW-0863">Zinc-finger</keyword>
<dbReference type="GO" id="GO:0051726">
    <property type="term" value="P:regulation of cell cycle"/>
    <property type="evidence" value="ECO:0007669"/>
    <property type="project" value="TreeGrafter"/>
</dbReference>
<evidence type="ECO:0000313" key="9">
    <source>
        <dbReference type="EMBL" id="OWF45524.1"/>
    </source>
</evidence>
<dbReference type="PANTHER" id="PTHR10044">
    <property type="entry name" value="INHIBITOR OF APOPTOSIS"/>
    <property type="match status" value="1"/>
</dbReference>
<dbReference type="SUPFAM" id="SSF57924">
    <property type="entry name" value="Inhibitor of apoptosis (IAP) repeat"/>
    <property type="match status" value="2"/>
</dbReference>
<dbReference type="GO" id="GO:0005737">
    <property type="term" value="C:cytoplasm"/>
    <property type="evidence" value="ECO:0007669"/>
    <property type="project" value="TreeGrafter"/>
</dbReference>
<feature type="region of interest" description="Disordered" evidence="6">
    <location>
        <begin position="661"/>
        <end position="687"/>
    </location>
</feature>
<dbReference type="CDD" id="cd00022">
    <property type="entry name" value="BIR"/>
    <property type="match status" value="2"/>
</dbReference>
<dbReference type="InterPro" id="IPR001841">
    <property type="entry name" value="Znf_RING"/>
</dbReference>
<keyword evidence="7" id="KW-1133">Transmembrane helix</keyword>
<feature type="domain" description="RING-type" evidence="8">
    <location>
        <begin position="784"/>
        <end position="818"/>
    </location>
</feature>
<dbReference type="Pfam" id="PF00653">
    <property type="entry name" value="BIR"/>
    <property type="match status" value="2"/>
</dbReference>
<dbReference type="FunFam" id="1.10.1170.10:FF:000002">
    <property type="entry name" value="Baculoviral IAP repeat containing 7"/>
    <property type="match status" value="1"/>
</dbReference>
<keyword evidence="7" id="KW-0472">Membrane</keyword>
<dbReference type="OrthoDB" id="297881at2759"/>
<dbReference type="Gene3D" id="3.30.40.10">
    <property type="entry name" value="Zinc/RING finger domain, C3HC4 (zinc finger)"/>
    <property type="match status" value="1"/>
</dbReference>